<dbReference type="EMBL" id="CP016804">
    <property type="protein sequence ID" value="APE94762.1"/>
    <property type="molecule type" value="Genomic_DNA"/>
</dbReference>
<dbReference type="PROSITE" id="PS51740">
    <property type="entry name" value="SPOVT_ABRB"/>
    <property type="match status" value="1"/>
</dbReference>
<dbReference type="GeneID" id="30416820"/>
<protein>
    <submittedName>
        <fullName evidence="2">AbrB family transcriptional regulator</fullName>
    </submittedName>
</protein>
<dbReference type="SMART" id="SM00966">
    <property type="entry name" value="SpoVT_AbrB"/>
    <property type="match status" value="1"/>
</dbReference>
<accession>A0A1J1A9H7</accession>
<evidence type="ECO:0000313" key="3">
    <source>
        <dbReference type="Proteomes" id="UP000186165"/>
    </source>
</evidence>
<evidence type="ECO:0000313" key="2">
    <source>
        <dbReference type="EMBL" id="APE94762.1"/>
    </source>
</evidence>
<sequence length="91" mass="10375">MSTGNDIESETTRITRKGQVTIPKAFRDELGLDEGDEIRWEKTEDGIRIKKATGSAGRGMLVEDVAAEKREEMAEEMAAEIRKKRRTEWHP</sequence>
<dbReference type="KEGG" id="hhsr:HSR6_0295"/>
<dbReference type="AlphaFoldDB" id="A0A1J1A9H7"/>
<dbReference type="InterPro" id="IPR007159">
    <property type="entry name" value="SpoVT-AbrB_dom"/>
</dbReference>
<dbReference type="GO" id="GO:0003677">
    <property type="term" value="F:DNA binding"/>
    <property type="evidence" value="ECO:0007669"/>
    <property type="project" value="InterPro"/>
</dbReference>
<dbReference type="OrthoDB" id="30861at2157"/>
<dbReference type="SUPFAM" id="SSF89447">
    <property type="entry name" value="AbrB/MazE/MraZ-like"/>
    <property type="match status" value="1"/>
</dbReference>
<reference evidence="3" key="1">
    <citation type="submission" date="2016-08" db="EMBL/GenBank/DDBJ databases">
        <title>Discovery of first anaerobic lithoheterotrophic haloarchae widely represented in hypersaline habitats.</title>
        <authorList>
            <person name="Sorokin D.Y."/>
            <person name="Kublanov I.V."/>
            <person name="Roman P."/>
            <person name="Sinninghe Damste J.S."/>
            <person name="Golyshin P.N."/>
            <person name="Rojo D."/>
            <person name="Ciordia S."/>
            <person name="Mena Md.C."/>
            <person name="Ferrer M."/>
            <person name="Smedile F."/>
            <person name="Messina E."/>
            <person name="La Cono V."/>
            <person name="Yakimov M.M."/>
        </authorList>
    </citation>
    <scope>NUCLEOTIDE SEQUENCE [LARGE SCALE GENOMIC DNA]</scope>
    <source>
        <strain evidence="3">HSR6</strain>
    </source>
</reference>
<proteinExistence type="predicted"/>
<evidence type="ECO:0000259" key="1">
    <source>
        <dbReference type="PROSITE" id="PS51740"/>
    </source>
</evidence>
<dbReference type="RefSeq" id="WP_071932606.1">
    <property type="nucleotide sequence ID" value="NZ_CP016804.1"/>
</dbReference>
<organism evidence="2 3">
    <name type="scientific">Halodesulfurarchaeum formicicum</name>
    <dbReference type="NCBI Taxonomy" id="1873524"/>
    <lineage>
        <taxon>Archaea</taxon>
        <taxon>Methanobacteriati</taxon>
        <taxon>Methanobacteriota</taxon>
        <taxon>Stenosarchaea group</taxon>
        <taxon>Halobacteria</taxon>
        <taxon>Halobacteriales</taxon>
        <taxon>Halobacteriaceae</taxon>
        <taxon>Halodesulfurarchaeum</taxon>
    </lineage>
</organism>
<dbReference type="InterPro" id="IPR037914">
    <property type="entry name" value="SpoVT-AbrB_sf"/>
</dbReference>
<feature type="domain" description="SpoVT-AbrB" evidence="1">
    <location>
        <begin position="9"/>
        <end position="55"/>
    </location>
</feature>
<dbReference type="Pfam" id="PF04014">
    <property type="entry name" value="MazE_antitoxin"/>
    <property type="match status" value="1"/>
</dbReference>
<dbReference type="Proteomes" id="UP000186165">
    <property type="component" value="Chromosome"/>
</dbReference>
<dbReference type="NCBIfam" id="TIGR01439">
    <property type="entry name" value="lp_hng_hel_AbrB"/>
    <property type="match status" value="1"/>
</dbReference>
<dbReference type="Gene3D" id="2.10.260.10">
    <property type="match status" value="1"/>
</dbReference>
<name>A0A1J1A9H7_9EURY</name>
<keyword evidence="3" id="KW-1185">Reference proteome</keyword>
<gene>
    <name evidence="2" type="ORF">HSR6_0295</name>
</gene>